<proteinExistence type="predicted"/>
<sequence length="135" mass="15096">MKSAYDLADPDDARRFLNDDPAGEYRWQPPGSEPIYVDQLASLLQFTEPRPDSHTLTGDEAPAGLTLLATLRDWLADAEPDLIDAARRAGVTWEDLAPVLRVADRRAAPCRSLRVEPADMWPCGDTKLLFRSPRH</sequence>
<organism evidence="1 2">
    <name type="scientific">Streptosporangium lutulentum</name>
    <dbReference type="NCBI Taxonomy" id="1461250"/>
    <lineage>
        <taxon>Bacteria</taxon>
        <taxon>Bacillati</taxon>
        <taxon>Actinomycetota</taxon>
        <taxon>Actinomycetes</taxon>
        <taxon>Streptosporangiales</taxon>
        <taxon>Streptosporangiaceae</taxon>
        <taxon>Streptosporangium</taxon>
    </lineage>
</organism>
<keyword evidence="2" id="KW-1185">Reference proteome</keyword>
<reference evidence="1 2" key="1">
    <citation type="submission" date="2023-07" db="EMBL/GenBank/DDBJ databases">
        <title>Sequencing the genomes of 1000 actinobacteria strains.</title>
        <authorList>
            <person name="Klenk H.-P."/>
        </authorList>
    </citation>
    <scope>NUCLEOTIDE SEQUENCE [LARGE SCALE GENOMIC DNA]</scope>
    <source>
        <strain evidence="1 2">DSM 46740</strain>
    </source>
</reference>
<accession>A0ABT9QC42</accession>
<comment type="caution">
    <text evidence="1">The sequence shown here is derived from an EMBL/GenBank/DDBJ whole genome shotgun (WGS) entry which is preliminary data.</text>
</comment>
<protein>
    <submittedName>
        <fullName evidence="1">Uncharacterized protein</fullName>
    </submittedName>
</protein>
<evidence type="ECO:0000313" key="2">
    <source>
        <dbReference type="Proteomes" id="UP001225356"/>
    </source>
</evidence>
<name>A0ABT9QC42_9ACTN</name>
<evidence type="ECO:0000313" key="1">
    <source>
        <dbReference type="EMBL" id="MDP9843619.1"/>
    </source>
</evidence>
<dbReference type="RefSeq" id="WP_307557892.1">
    <property type="nucleotide sequence ID" value="NZ_JAUSQU010000001.1"/>
</dbReference>
<dbReference type="Proteomes" id="UP001225356">
    <property type="component" value="Unassembled WGS sequence"/>
</dbReference>
<gene>
    <name evidence="1" type="ORF">J2853_002830</name>
</gene>
<dbReference type="EMBL" id="JAUSQU010000001">
    <property type="protein sequence ID" value="MDP9843619.1"/>
    <property type="molecule type" value="Genomic_DNA"/>
</dbReference>